<gene>
    <name evidence="1" type="ORF">MHI_LOCUS296430</name>
</gene>
<evidence type="ECO:0000313" key="2">
    <source>
        <dbReference type="Proteomes" id="UP000752696"/>
    </source>
</evidence>
<proteinExistence type="predicted"/>
<organism evidence="1 2">
    <name type="scientific">Heterotrigona itama</name>
    <dbReference type="NCBI Taxonomy" id="395501"/>
    <lineage>
        <taxon>Eukaryota</taxon>
        <taxon>Metazoa</taxon>
        <taxon>Ecdysozoa</taxon>
        <taxon>Arthropoda</taxon>
        <taxon>Hexapoda</taxon>
        <taxon>Insecta</taxon>
        <taxon>Pterygota</taxon>
        <taxon>Neoptera</taxon>
        <taxon>Endopterygota</taxon>
        <taxon>Hymenoptera</taxon>
        <taxon>Apocrita</taxon>
        <taxon>Aculeata</taxon>
        <taxon>Apoidea</taxon>
        <taxon>Anthophila</taxon>
        <taxon>Apidae</taxon>
        <taxon>Heterotrigona</taxon>
    </lineage>
</organism>
<keyword evidence="2" id="KW-1185">Reference proteome</keyword>
<dbReference type="AlphaFoldDB" id="A0A6V7H139"/>
<protein>
    <submittedName>
        <fullName evidence="1">Uncharacterized protein</fullName>
    </submittedName>
</protein>
<name>A0A6V7H139_9HYME</name>
<dbReference type="EMBL" id="CAJDYZ010005310">
    <property type="protein sequence ID" value="CAD1472402.1"/>
    <property type="molecule type" value="Genomic_DNA"/>
</dbReference>
<sequence>MKKGEFSVISIATANYKSAARVSEEGLIDINGSSSIGNPDSHPGLTRRLTTINKLQQEETHSRFMKCEWGAVLEESGKSSVSLRDLSRN</sequence>
<dbReference type="Proteomes" id="UP000752696">
    <property type="component" value="Unassembled WGS sequence"/>
</dbReference>
<reference evidence="1" key="1">
    <citation type="submission" date="2020-07" db="EMBL/GenBank/DDBJ databases">
        <authorList>
            <person name="Nazaruddin N."/>
        </authorList>
    </citation>
    <scope>NUCLEOTIDE SEQUENCE</scope>
</reference>
<accession>A0A6V7H139</accession>
<evidence type="ECO:0000313" key="1">
    <source>
        <dbReference type="EMBL" id="CAD1472402.1"/>
    </source>
</evidence>
<comment type="caution">
    <text evidence="1">The sequence shown here is derived from an EMBL/GenBank/DDBJ whole genome shotgun (WGS) entry which is preliminary data.</text>
</comment>